<dbReference type="AlphaFoldDB" id="A0A087TBA2"/>
<dbReference type="Proteomes" id="UP000054359">
    <property type="component" value="Unassembled WGS sequence"/>
</dbReference>
<dbReference type="Gene3D" id="3.40.250.10">
    <property type="entry name" value="Rhodanese-like domain"/>
    <property type="match status" value="1"/>
</dbReference>
<organism evidence="3 4">
    <name type="scientific">Stegodyphus mimosarum</name>
    <name type="common">African social velvet spider</name>
    <dbReference type="NCBI Taxonomy" id="407821"/>
    <lineage>
        <taxon>Eukaryota</taxon>
        <taxon>Metazoa</taxon>
        <taxon>Ecdysozoa</taxon>
        <taxon>Arthropoda</taxon>
        <taxon>Chelicerata</taxon>
        <taxon>Arachnida</taxon>
        <taxon>Araneae</taxon>
        <taxon>Araneomorphae</taxon>
        <taxon>Entelegynae</taxon>
        <taxon>Eresoidea</taxon>
        <taxon>Eresidae</taxon>
        <taxon>Stegodyphus</taxon>
    </lineage>
</organism>
<dbReference type="OrthoDB" id="6415863at2759"/>
<dbReference type="Pfam" id="PF00581">
    <property type="entry name" value="Rhodanese"/>
    <property type="match status" value="1"/>
</dbReference>
<gene>
    <name evidence="3" type="ORF">X975_26036</name>
</gene>
<evidence type="ECO:0000313" key="3">
    <source>
        <dbReference type="EMBL" id="KFM62391.1"/>
    </source>
</evidence>
<sequence>MSGGVDVQLPGDPILSEHHGRRRPQILYLPSRSTNRRRQVKEHVKLVSPSELDSALKQGSPLVLDCRPAFAFGKGHVAGAVSVRCSDRISRRRLQHGRLGLCDLISDQTAKERLETCRGSEV</sequence>
<dbReference type="InterPro" id="IPR001763">
    <property type="entry name" value="Rhodanese-like_dom"/>
</dbReference>
<accession>A0A087TBA2</accession>
<keyword evidence="4" id="KW-1185">Reference proteome</keyword>
<feature type="region of interest" description="Disordered" evidence="1">
    <location>
        <begin position="1"/>
        <end position="40"/>
    </location>
</feature>
<evidence type="ECO:0000313" key="4">
    <source>
        <dbReference type="Proteomes" id="UP000054359"/>
    </source>
</evidence>
<feature type="domain" description="Rhodanese" evidence="2">
    <location>
        <begin position="57"/>
        <end position="115"/>
    </location>
</feature>
<dbReference type="STRING" id="407821.A0A087TBA2"/>
<protein>
    <submittedName>
        <fullName evidence="3">Dual specificity protein phosphatase 10</fullName>
    </submittedName>
</protein>
<evidence type="ECO:0000256" key="1">
    <source>
        <dbReference type="SAM" id="MobiDB-lite"/>
    </source>
</evidence>
<name>A0A087TBA2_STEMI</name>
<proteinExistence type="predicted"/>
<evidence type="ECO:0000259" key="2">
    <source>
        <dbReference type="PROSITE" id="PS50206"/>
    </source>
</evidence>
<dbReference type="SUPFAM" id="SSF52821">
    <property type="entry name" value="Rhodanese/Cell cycle control phosphatase"/>
    <property type="match status" value="1"/>
</dbReference>
<feature type="non-terminal residue" evidence="3">
    <location>
        <position position="122"/>
    </location>
</feature>
<reference evidence="3 4" key="1">
    <citation type="submission" date="2013-11" db="EMBL/GenBank/DDBJ databases">
        <title>Genome sequencing of Stegodyphus mimosarum.</title>
        <authorList>
            <person name="Bechsgaard J."/>
        </authorList>
    </citation>
    <scope>NUCLEOTIDE SEQUENCE [LARGE SCALE GENOMIC DNA]</scope>
</reference>
<dbReference type="InterPro" id="IPR036873">
    <property type="entry name" value="Rhodanese-like_dom_sf"/>
</dbReference>
<dbReference type="EMBL" id="KK114425">
    <property type="protein sequence ID" value="KFM62391.1"/>
    <property type="molecule type" value="Genomic_DNA"/>
</dbReference>
<dbReference type="PROSITE" id="PS50206">
    <property type="entry name" value="RHODANESE_3"/>
    <property type="match status" value="1"/>
</dbReference>